<keyword evidence="4" id="KW-0862">Zinc</keyword>
<dbReference type="Pfam" id="PF00413">
    <property type="entry name" value="Peptidase_M10"/>
    <property type="match status" value="1"/>
</dbReference>
<organism evidence="6 7">
    <name type="scientific">Limosilactobacillus secaliphilus</name>
    <dbReference type="NCBI Taxonomy" id="396268"/>
    <lineage>
        <taxon>Bacteria</taxon>
        <taxon>Bacillati</taxon>
        <taxon>Bacillota</taxon>
        <taxon>Bacilli</taxon>
        <taxon>Lactobacillales</taxon>
        <taxon>Lactobacillaceae</taxon>
        <taxon>Limosilactobacillus</taxon>
    </lineage>
</organism>
<keyword evidence="1" id="KW-0645">Protease</keyword>
<proteinExistence type="predicted"/>
<evidence type="ECO:0000256" key="1">
    <source>
        <dbReference type="ARBA" id="ARBA00022670"/>
    </source>
</evidence>
<dbReference type="PATRIC" id="fig|396268.3.peg.432"/>
<dbReference type="InterPro" id="IPR024079">
    <property type="entry name" value="MetalloPept_cat_dom_sf"/>
</dbReference>
<dbReference type="Proteomes" id="UP000050934">
    <property type="component" value="Unassembled WGS sequence"/>
</dbReference>
<evidence type="ECO:0000313" key="7">
    <source>
        <dbReference type="Proteomes" id="UP000050934"/>
    </source>
</evidence>
<keyword evidence="7" id="KW-1185">Reference proteome</keyword>
<name>A0A0R2I0W5_9LACO</name>
<dbReference type="GO" id="GO:0006508">
    <property type="term" value="P:proteolysis"/>
    <property type="evidence" value="ECO:0007669"/>
    <property type="project" value="UniProtKB-KW"/>
</dbReference>
<accession>A0A0R2I0W5</accession>
<reference evidence="6 7" key="1">
    <citation type="journal article" date="2015" name="Genome Announc.">
        <title>Expanding the biotechnology potential of lactobacilli through comparative genomics of 213 strains and associated genera.</title>
        <authorList>
            <person name="Sun Z."/>
            <person name="Harris H.M."/>
            <person name="McCann A."/>
            <person name="Guo C."/>
            <person name="Argimon S."/>
            <person name="Zhang W."/>
            <person name="Yang X."/>
            <person name="Jeffery I.B."/>
            <person name="Cooney J.C."/>
            <person name="Kagawa T.F."/>
            <person name="Liu W."/>
            <person name="Song Y."/>
            <person name="Salvetti E."/>
            <person name="Wrobel A."/>
            <person name="Rasinkangas P."/>
            <person name="Parkhill J."/>
            <person name="Rea M.C."/>
            <person name="O'Sullivan O."/>
            <person name="Ritari J."/>
            <person name="Douillard F.P."/>
            <person name="Paul Ross R."/>
            <person name="Yang R."/>
            <person name="Briner A.E."/>
            <person name="Felis G.E."/>
            <person name="de Vos W.M."/>
            <person name="Barrangou R."/>
            <person name="Klaenhammer T.R."/>
            <person name="Caufield P.W."/>
            <person name="Cui Y."/>
            <person name="Zhang H."/>
            <person name="O'Toole P.W."/>
        </authorList>
    </citation>
    <scope>NUCLEOTIDE SEQUENCE [LARGE SCALE GENOMIC DNA]</scope>
    <source>
        <strain evidence="6 7">DSM 17896</strain>
    </source>
</reference>
<dbReference type="EMBL" id="JQBW01000009">
    <property type="protein sequence ID" value="KRN58799.1"/>
    <property type="molecule type" value="Genomic_DNA"/>
</dbReference>
<comment type="caution">
    <text evidence="6">The sequence shown here is derived from an EMBL/GenBank/DDBJ whole genome shotgun (WGS) entry which is preliminary data.</text>
</comment>
<evidence type="ECO:0000256" key="2">
    <source>
        <dbReference type="ARBA" id="ARBA00022723"/>
    </source>
</evidence>
<evidence type="ECO:0000256" key="4">
    <source>
        <dbReference type="ARBA" id="ARBA00022833"/>
    </source>
</evidence>
<evidence type="ECO:0000256" key="3">
    <source>
        <dbReference type="ARBA" id="ARBA00022801"/>
    </source>
</evidence>
<dbReference type="Gene3D" id="3.40.390.10">
    <property type="entry name" value="Collagenase (Catalytic Domain)"/>
    <property type="match status" value="1"/>
</dbReference>
<keyword evidence="2" id="KW-0479">Metal-binding</keyword>
<feature type="domain" description="Peptidase M10 metallopeptidase" evidence="5">
    <location>
        <begin position="74"/>
        <end position="211"/>
    </location>
</feature>
<keyword evidence="3" id="KW-0378">Hydrolase</keyword>
<gene>
    <name evidence="6" type="ORF">IV45_GL000425</name>
</gene>
<dbReference type="AlphaFoldDB" id="A0A0R2I0W5"/>
<evidence type="ECO:0000259" key="5">
    <source>
        <dbReference type="Pfam" id="PF00413"/>
    </source>
</evidence>
<protein>
    <submittedName>
        <fullName evidence="6">Peptidase M10A and M12B matrixin and adamalysin</fullName>
    </submittedName>
</protein>
<dbReference type="GO" id="GO:0008270">
    <property type="term" value="F:zinc ion binding"/>
    <property type="evidence" value="ECO:0007669"/>
    <property type="project" value="InterPro"/>
</dbReference>
<dbReference type="GO" id="GO:0031012">
    <property type="term" value="C:extracellular matrix"/>
    <property type="evidence" value="ECO:0007669"/>
    <property type="project" value="InterPro"/>
</dbReference>
<sequence length="212" mass="23515">MVWGTPLLARADTALPAINSSSNYFDNDDDHPNNDYAVKRSTPQHALSIPDKTPTPTEGYRWSHRRIYIYMEAGNPQVKQAFRDAVKAWNRTGTIHFVWTKKASHANVFAKSGDLSADSVNSSVGTNHSDLGSTKTSYDPDKHALLSATSTLDPNQLALSSRGFRSEVAQHELGHALGLAHAPEYENSVMIPRNVRTGITKLDRRTIKLLYQ</sequence>
<dbReference type="SUPFAM" id="SSF55486">
    <property type="entry name" value="Metalloproteases ('zincins'), catalytic domain"/>
    <property type="match status" value="1"/>
</dbReference>
<dbReference type="STRING" id="396268.IV45_GL000425"/>
<dbReference type="CDD" id="cd04268">
    <property type="entry name" value="ZnMc_MMP_like"/>
    <property type="match status" value="1"/>
</dbReference>
<evidence type="ECO:0000313" key="6">
    <source>
        <dbReference type="EMBL" id="KRN58799.1"/>
    </source>
</evidence>
<dbReference type="GO" id="GO:0004222">
    <property type="term" value="F:metalloendopeptidase activity"/>
    <property type="evidence" value="ECO:0007669"/>
    <property type="project" value="InterPro"/>
</dbReference>
<dbReference type="InterPro" id="IPR001818">
    <property type="entry name" value="Pept_M10_metallopeptidase"/>
</dbReference>